<protein>
    <submittedName>
        <fullName evidence="1">Uncharacterized protein</fullName>
    </submittedName>
</protein>
<dbReference type="OrthoDB" id="1655031at2"/>
<gene>
    <name evidence="1" type="ORF">SAMN02745691_00217</name>
</gene>
<dbReference type="RefSeq" id="WP_073992522.1">
    <property type="nucleotide sequence ID" value="NZ_FQYT01000003.1"/>
</dbReference>
<evidence type="ECO:0000313" key="2">
    <source>
        <dbReference type="Proteomes" id="UP000184342"/>
    </source>
</evidence>
<proteinExistence type="predicted"/>
<evidence type="ECO:0000313" key="1">
    <source>
        <dbReference type="EMBL" id="SHI41683.1"/>
    </source>
</evidence>
<reference evidence="1 2" key="1">
    <citation type="submission" date="2016-11" db="EMBL/GenBank/DDBJ databases">
        <authorList>
            <person name="Jaros S."/>
            <person name="Januszkiewicz K."/>
            <person name="Wedrychowicz H."/>
        </authorList>
    </citation>
    <scope>NUCLEOTIDE SEQUENCE [LARGE SCALE GENOMIC DNA]</scope>
    <source>
        <strain evidence="1 2">DSM 15970</strain>
    </source>
</reference>
<dbReference type="AlphaFoldDB" id="A0A1M6AZN3"/>
<dbReference type="Pfam" id="PF18941">
    <property type="entry name" value="DUF5688"/>
    <property type="match status" value="1"/>
</dbReference>
<accession>A0A1M6AZN3</accession>
<name>A0A1M6AZN3_9FIRM</name>
<organism evidence="1 2">
    <name type="scientific">Parasporobacterium paucivorans DSM 15970</name>
    <dbReference type="NCBI Taxonomy" id="1122934"/>
    <lineage>
        <taxon>Bacteria</taxon>
        <taxon>Bacillati</taxon>
        <taxon>Bacillota</taxon>
        <taxon>Clostridia</taxon>
        <taxon>Lachnospirales</taxon>
        <taxon>Lachnospiraceae</taxon>
        <taxon>Parasporobacterium</taxon>
    </lineage>
</organism>
<dbReference type="Proteomes" id="UP000184342">
    <property type="component" value="Unassembled WGS sequence"/>
</dbReference>
<dbReference type="EMBL" id="FQYT01000003">
    <property type="protein sequence ID" value="SHI41683.1"/>
    <property type="molecule type" value="Genomic_DNA"/>
</dbReference>
<dbReference type="STRING" id="1122934.SAMN02745691_00217"/>
<sequence length="316" mass="36204">MEYREFLQAVKEEVEKQVPGNCSVRLDKVLKNNGKMLDAITVMEADRQMAPTIYLNDYFKEVVSGRSVKAIAEEIIDIYNDNKERGDDLNAGCLDFVSAEFQIVYRLINNEMNRERLKDLPHKIIEDMAKVYYVVVKSDEEGTAYYAVTQALLENWKVGIDRIDELANKNTPNLFPEKLRSMNEIMKELIREQFASSFDEDDNTYADILSQLIEGEKEDRAEMYVLSNAINMNGASVLLYPGVLHNFAVEQKSDIYILPSSIHEAILLPASGNLSKESLRQMVREVNGTQVPVEEILSNEVYYYDLALDEFHIAED</sequence>
<keyword evidence="2" id="KW-1185">Reference proteome</keyword>
<dbReference type="InterPro" id="IPR043743">
    <property type="entry name" value="DUF5688"/>
</dbReference>